<dbReference type="PaxDb" id="29760-VIT_04s0069g01030.t01"/>
<keyword evidence="2" id="KW-1185">Reference proteome</keyword>
<reference evidence="2" key="1">
    <citation type="journal article" date="2007" name="Nature">
        <title>The grapevine genome sequence suggests ancestral hexaploidization in major angiosperm phyla.</title>
        <authorList>
            <consortium name="The French-Italian Public Consortium for Grapevine Genome Characterization."/>
            <person name="Jaillon O."/>
            <person name="Aury J.-M."/>
            <person name="Noel B."/>
            <person name="Policriti A."/>
            <person name="Clepet C."/>
            <person name="Casagrande A."/>
            <person name="Choisne N."/>
            <person name="Aubourg S."/>
            <person name="Vitulo N."/>
            <person name="Jubin C."/>
            <person name="Vezzi A."/>
            <person name="Legeai F."/>
            <person name="Hugueney P."/>
            <person name="Dasilva C."/>
            <person name="Horner D."/>
            <person name="Mica E."/>
            <person name="Jublot D."/>
            <person name="Poulain J."/>
            <person name="Bruyere C."/>
            <person name="Billault A."/>
            <person name="Segurens B."/>
            <person name="Gouyvenoux M."/>
            <person name="Ugarte E."/>
            <person name="Cattonaro F."/>
            <person name="Anthouard V."/>
            <person name="Vico V."/>
            <person name="Del Fabbro C."/>
            <person name="Alaux M."/>
            <person name="Di Gaspero G."/>
            <person name="Dumas V."/>
            <person name="Felice N."/>
            <person name="Paillard S."/>
            <person name="Juman I."/>
            <person name="Moroldo M."/>
            <person name="Scalabrin S."/>
            <person name="Canaguier A."/>
            <person name="Le Clainche I."/>
            <person name="Malacrida G."/>
            <person name="Durand E."/>
            <person name="Pesole G."/>
            <person name="Laucou V."/>
            <person name="Chatelet P."/>
            <person name="Merdinoglu D."/>
            <person name="Delledonne M."/>
            <person name="Pezzotti M."/>
            <person name="Lecharny A."/>
            <person name="Scarpelli C."/>
            <person name="Artiguenave F."/>
            <person name="Pe M.E."/>
            <person name="Valle G."/>
            <person name="Morgante M."/>
            <person name="Caboche M."/>
            <person name="Adam-Blondon A.-F."/>
            <person name="Weissenbach J."/>
            <person name="Quetier F."/>
            <person name="Wincker P."/>
        </authorList>
    </citation>
    <scope>NUCLEOTIDE SEQUENCE [LARGE SCALE GENOMIC DNA]</scope>
    <source>
        <strain evidence="2">cv. Pinot noir / PN40024</strain>
    </source>
</reference>
<dbReference type="EMBL" id="FN595500">
    <property type="protein sequence ID" value="CCB48886.1"/>
    <property type="molecule type" value="Genomic_DNA"/>
</dbReference>
<proteinExistence type="predicted"/>
<gene>
    <name evidence="1" type="ordered locus">VIT_04s0069g01030</name>
</gene>
<organism evidence="1 2">
    <name type="scientific">Vitis vinifera</name>
    <name type="common">Grape</name>
    <dbReference type="NCBI Taxonomy" id="29760"/>
    <lineage>
        <taxon>Eukaryota</taxon>
        <taxon>Viridiplantae</taxon>
        <taxon>Streptophyta</taxon>
        <taxon>Embryophyta</taxon>
        <taxon>Tracheophyta</taxon>
        <taxon>Spermatophyta</taxon>
        <taxon>Magnoliopsida</taxon>
        <taxon>eudicotyledons</taxon>
        <taxon>Gunneridae</taxon>
        <taxon>Pentapetalae</taxon>
        <taxon>rosids</taxon>
        <taxon>Vitales</taxon>
        <taxon>Vitaceae</taxon>
        <taxon>Viteae</taxon>
        <taxon>Vitis</taxon>
    </lineage>
</organism>
<dbReference type="Proteomes" id="UP000009183">
    <property type="component" value="Chromosome 4"/>
</dbReference>
<name>F6H9J3_VITVI</name>
<dbReference type="InParanoid" id="F6H9J3"/>
<evidence type="ECO:0000313" key="2">
    <source>
        <dbReference type="Proteomes" id="UP000009183"/>
    </source>
</evidence>
<accession>F6H9J3</accession>
<sequence length="30" mass="3390">MQKPPSKRKKLNSFHLHQLGQECGPWGCPG</sequence>
<protein>
    <submittedName>
        <fullName evidence="1">Uncharacterized protein</fullName>
    </submittedName>
</protein>
<dbReference type="AlphaFoldDB" id="F6H9J3"/>
<dbReference type="HOGENOM" id="CLU_3407153_0_0_1"/>
<evidence type="ECO:0000313" key="1">
    <source>
        <dbReference type="EMBL" id="CCB48886.1"/>
    </source>
</evidence>